<accession>A0ABQ8G9M6</accession>
<organism evidence="1 2">
    <name type="scientific">Macrophomina phaseolina</name>
    <dbReference type="NCBI Taxonomy" id="35725"/>
    <lineage>
        <taxon>Eukaryota</taxon>
        <taxon>Fungi</taxon>
        <taxon>Dikarya</taxon>
        <taxon>Ascomycota</taxon>
        <taxon>Pezizomycotina</taxon>
        <taxon>Dothideomycetes</taxon>
        <taxon>Dothideomycetes incertae sedis</taxon>
        <taxon>Botryosphaeriales</taxon>
        <taxon>Botryosphaeriaceae</taxon>
        <taxon>Macrophomina</taxon>
    </lineage>
</organism>
<protein>
    <submittedName>
        <fullName evidence="1">Uncharacterized protein</fullName>
    </submittedName>
</protein>
<evidence type="ECO:0000313" key="1">
    <source>
        <dbReference type="EMBL" id="KAH7046604.1"/>
    </source>
</evidence>
<keyword evidence="2" id="KW-1185">Reference proteome</keyword>
<sequence length="80" mass="9121">MVPCMNMRFYSLLLTVAERISRGSATLMQWTLECGFEFAATSLMADMELCPHAKLQLYLSEFDACILALIRSVRQQIRQG</sequence>
<proteinExistence type="predicted"/>
<comment type="caution">
    <text evidence="1">The sequence shown here is derived from an EMBL/GenBank/DDBJ whole genome shotgun (WGS) entry which is preliminary data.</text>
</comment>
<evidence type="ECO:0000313" key="2">
    <source>
        <dbReference type="Proteomes" id="UP000774617"/>
    </source>
</evidence>
<gene>
    <name evidence="1" type="ORF">B0J12DRAFT_133150</name>
</gene>
<name>A0ABQ8G9M6_9PEZI</name>
<dbReference type="EMBL" id="JAGTJR010000017">
    <property type="protein sequence ID" value="KAH7046604.1"/>
    <property type="molecule type" value="Genomic_DNA"/>
</dbReference>
<reference evidence="1 2" key="1">
    <citation type="journal article" date="2021" name="Nat. Commun.">
        <title>Genetic determinants of endophytism in the Arabidopsis root mycobiome.</title>
        <authorList>
            <person name="Mesny F."/>
            <person name="Miyauchi S."/>
            <person name="Thiergart T."/>
            <person name="Pickel B."/>
            <person name="Atanasova L."/>
            <person name="Karlsson M."/>
            <person name="Huettel B."/>
            <person name="Barry K.W."/>
            <person name="Haridas S."/>
            <person name="Chen C."/>
            <person name="Bauer D."/>
            <person name="Andreopoulos W."/>
            <person name="Pangilinan J."/>
            <person name="LaButti K."/>
            <person name="Riley R."/>
            <person name="Lipzen A."/>
            <person name="Clum A."/>
            <person name="Drula E."/>
            <person name="Henrissat B."/>
            <person name="Kohler A."/>
            <person name="Grigoriev I.V."/>
            <person name="Martin F.M."/>
            <person name="Hacquard S."/>
        </authorList>
    </citation>
    <scope>NUCLEOTIDE SEQUENCE [LARGE SCALE GENOMIC DNA]</scope>
    <source>
        <strain evidence="1 2">MPI-SDFR-AT-0080</strain>
    </source>
</reference>
<dbReference type="Proteomes" id="UP000774617">
    <property type="component" value="Unassembled WGS sequence"/>
</dbReference>